<accession>A0A5C6BFQ6</accession>
<feature type="domain" description="HTH lysR-type" evidence="5">
    <location>
        <begin position="11"/>
        <end position="68"/>
    </location>
</feature>
<evidence type="ECO:0000313" key="7">
    <source>
        <dbReference type="Proteomes" id="UP000319908"/>
    </source>
</evidence>
<dbReference type="Gene3D" id="1.10.10.10">
    <property type="entry name" value="Winged helix-like DNA-binding domain superfamily/Winged helix DNA-binding domain"/>
    <property type="match status" value="1"/>
</dbReference>
<dbReference type="GO" id="GO:0003700">
    <property type="term" value="F:DNA-binding transcription factor activity"/>
    <property type="evidence" value="ECO:0007669"/>
    <property type="project" value="InterPro"/>
</dbReference>
<dbReference type="Pfam" id="PF00126">
    <property type="entry name" value="HTH_1"/>
    <property type="match status" value="1"/>
</dbReference>
<proteinExistence type="inferred from homology"/>
<sequence length="315" mass="35638">MTTKRRYYKQIRIAQFRAIVELAKGDGFAATAEVLELSTPSVWQQVRALEQEFGIALVEVNRQEVTLTKDGKQFVQLARPILEGFDSILEQFKGRASLAAQRLTIASPANKLIYDLMESIREYNFQFPNVELNFIDVDSNRARKMLEEGDVDLAIAGTLETSFPKSLNVDHLASVPFTMVSPDDHPILDEVKITPEALVRYPLVMYHAGSNTRTRVDQVFESAGLLADVRNVCETNTKELMLQFVRFGIGIAIVPLNRRQITLFNAERGVQKKLGFRSLKTVFGEEKLVILSRRNRREPAHQSAFRQCVLALASH</sequence>
<dbReference type="PANTHER" id="PTHR30126">
    <property type="entry name" value="HTH-TYPE TRANSCRIPTIONAL REGULATOR"/>
    <property type="match status" value="1"/>
</dbReference>
<comment type="similarity">
    <text evidence="1">Belongs to the LysR transcriptional regulatory family.</text>
</comment>
<dbReference type="PROSITE" id="PS50931">
    <property type="entry name" value="HTH_LYSR"/>
    <property type="match status" value="1"/>
</dbReference>
<evidence type="ECO:0000256" key="3">
    <source>
        <dbReference type="ARBA" id="ARBA00023125"/>
    </source>
</evidence>
<keyword evidence="3" id="KW-0238">DNA-binding</keyword>
<dbReference type="AlphaFoldDB" id="A0A5C6BFQ6"/>
<protein>
    <submittedName>
        <fullName evidence="6">HTH-type transcriptional regulator CysB</fullName>
    </submittedName>
</protein>
<evidence type="ECO:0000259" key="5">
    <source>
        <dbReference type="PROSITE" id="PS50931"/>
    </source>
</evidence>
<evidence type="ECO:0000256" key="1">
    <source>
        <dbReference type="ARBA" id="ARBA00009437"/>
    </source>
</evidence>
<dbReference type="Pfam" id="PF03466">
    <property type="entry name" value="LysR_substrate"/>
    <property type="match status" value="1"/>
</dbReference>
<dbReference type="SUPFAM" id="SSF53850">
    <property type="entry name" value="Periplasmic binding protein-like II"/>
    <property type="match status" value="1"/>
</dbReference>
<evidence type="ECO:0000256" key="2">
    <source>
        <dbReference type="ARBA" id="ARBA00023015"/>
    </source>
</evidence>
<dbReference type="Proteomes" id="UP000319908">
    <property type="component" value="Unassembled WGS sequence"/>
</dbReference>
<dbReference type="InterPro" id="IPR005119">
    <property type="entry name" value="LysR_subst-bd"/>
</dbReference>
<keyword evidence="7" id="KW-1185">Reference proteome</keyword>
<dbReference type="InterPro" id="IPR000847">
    <property type="entry name" value="LysR_HTH_N"/>
</dbReference>
<name>A0A5C6BFQ6_9BACT</name>
<dbReference type="RefSeq" id="WP_146408931.1">
    <property type="nucleotide sequence ID" value="NZ_SJPU01000003.1"/>
</dbReference>
<dbReference type="InterPro" id="IPR036388">
    <property type="entry name" value="WH-like_DNA-bd_sf"/>
</dbReference>
<dbReference type="EMBL" id="SJPU01000003">
    <property type="protein sequence ID" value="TWU10477.1"/>
    <property type="molecule type" value="Genomic_DNA"/>
</dbReference>
<dbReference type="PANTHER" id="PTHR30126:SF40">
    <property type="entry name" value="HTH-TYPE TRANSCRIPTIONAL REGULATOR GLTR"/>
    <property type="match status" value="1"/>
</dbReference>
<dbReference type="CDD" id="cd05466">
    <property type="entry name" value="PBP2_LTTR_substrate"/>
    <property type="match status" value="1"/>
</dbReference>
<keyword evidence="2" id="KW-0805">Transcription regulation</keyword>
<dbReference type="SUPFAM" id="SSF46785">
    <property type="entry name" value="Winged helix' DNA-binding domain"/>
    <property type="match status" value="1"/>
</dbReference>
<organism evidence="6 7">
    <name type="scientific">Allorhodopirellula heiligendammensis</name>
    <dbReference type="NCBI Taxonomy" id="2714739"/>
    <lineage>
        <taxon>Bacteria</taxon>
        <taxon>Pseudomonadati</taxon>
        <taxon>Planctomycetota</taxon>
        <taxon>Planctomycetia</taxon>
        <taxon>Pirellulales</taxon>
        <taxon>Pirellulaceae</taxon>
        <taxon>Allorhodopirellula</taxon>
    </lineage>
</organism>
<evidence type="ECO:0000256" key="4">
    <source>
        <dbReference type="ARBA" id="ARBA00023163"/>
    </source>
</evidence>
<keyword evidence="4" id="KW-0804">Transcription</keyword>
<dbReference type="InterPro" id="IPR036390">
    <property type="entry name" value="WH_DNA-bd_sf"/>
</dbReference>
<dbReference type="OrthoDB" id="263164at2"/>
<dbReference type="Gene3D" id="3.40.190.10">
    <property type="entry name" value="Periplasmic binding protein-like II"/>
    <property type="match status" value="2"/>
</dbReference>
<reference evidence="6 7" key="1">
    <citation type="journal article" date="2020" name="Antonie Van Leeuwenhoek">
        <title>Rhodopirellula heiligendammensis sp. nov., Rhodopirellula pilleata sp. nov., and Rhodopirellula solitaria sp. nov. isolated from natural or artificial marine surfaces in Northern Germany and California, USA, and emended description of the genus Rhodopirellula.</title>
        <authorList>
            <person name="Kallscheuer N."/>
            <person name="Wiegand S."/>
            <person name="Jogler M."/>
            <person name="Boedeker C."/>
            <person name="Peeters S.H."/>
            <person name="Rast P."/>
            <person name="Heuer A."/>
            <person name="Jetten M.S.M."/>
            <person name="Rohde M."/>
            <person name="Jogler C."/>
        </authorList>
    </citation>
    <scope>NUCLEOTIDE SEQUENCE [LARGE SCALE GENOMIC DNA]</scope>
    <source>
        <strain evidence="6 7">Poly21</strain>
    </source>
</reference>
<comment type="caution">
    <text evidence="6">The sequence shown here is derived from an EMBL/GenBank/DDBJ whole genome shotgun (WGS) entry which is preliminary data.</text>
</comment>
<dbReference type="GO" id="GO:0000976">
    <property type="term" value="F:transcription cis-regulatory region binding"/>
    <property type="evidence" value="ECO:0007669"/>
    <property type="project" value="TreeGrafter"/>
</dbReference>
<gene>
    <name evidence="6" type="primary">cysB</name>
    <name evidence="6" type="ORF">Poly21_43810</name>
</gene>
<evidence type="ECO:0000313" key="6">
    <source>
        <dbReference type="EMBL" id="TWU10477.1"/>
    </source>
</evidence>